<dbReference type="InterPro" id="IPR023187">
    <property type="entry name" value="Tscrpt_reg_MarR-type_CS"/>
</dbReference>
<dbReference type="GO" id="GO:0003677">
    <property type="term" value="F:DNA binding"/>
    <property type="evidence" value="ECO:0007669"/>
    <property type="project" value="UniProtKB-KW"/>
</dbReference>
<dbReference type="PANTHER" id="PTHR39515:SF2">
    <property type="entry name" value="HTH-TYPE TRANSCRIPTIONAL REGULATOR RV0880"/>
    <property type="match status" value="1"/>
</dbReference>
<feature type="domain" description="HTH marR-type" evidence="4">
    <location>
        <begin position="1"/>
        <end position="143"/>
    </location>
</feature>
<name>A0A6N1AFT5_9PROT</name>
<geneLocation type="plasmid" evidence="5 6">
    <name>unnamed4</name>
</geneLocation>
<dbReference type="PROSITE" id="PS01117">
    <property type="entry name" value="HTH_MARR_1"/>
    <property type="match status" value="1"/>
</dbReference>
<evidence type="ECO:0000313" key="5">
    <source>
        <dbReference type="EMBL" id="QKS50535.1"/>
    </source>
</evidence>
<dbReference type="PROSITE" id="PS50995">
    <property type="entry name" value="HTH_MARR_2"/>
    <property type="match status" value="1"/>
</dbReference>
<keyword evidence="6" id="KW-1185">Reference proteome</keyword>
<dbReference type="InterPro" id="IPR036390">
    <property type="entry name" value="WH_DNA-bd_sf"/>
</dbReference>
<dbReference type="Pfam" id="PF12802">
    <property type="entry name" value="MarR_2"/>
    <property type="match status" value="1"/>
</dbReference>
<dbReference type="InterPro" id="IPR052526">
    <property type="entry name" value="HTH-type_Bedaq_tolerance"/>
</dbReference>
<evidence type="ECO:0000256" key="1">
    <source>
        <dbReference type="ARBA" id="ARBA00023015"/>
    </source>
</evidence>
<gene>
    <name evidence="5" type="ORF">HUE56_08340</name>
</gene>
<dbReference type="InterPro" id="IPR000835">
    <property type="entry name" value="HTH_MarR-typ"/>
</dbReference>
<reference evidence="5 6" key="1">
    <citation type="submission" date="2020-06" db="EMBL/GenBank/DDBJ databases">
        <title>Complete genome of Azosprillum oryzae KACC14407.</title>
        <authorList>
            <person name="Kim M."/>
            <person name="Park Y.-J."/>
            <person name="Shin J.-H."/>
        </authorList>
    </citation>
    <scope>NUCLEOTIDE SEQUENCE [LARGE SCALE GENOMIC DNA]</scope>
    <source>
        <strain evidence="5 6">KACC 14407</strain>
        <plasmid evidence="5 6">unnamed4</plasmid>
    </source>
</reference>
<dbReference type="OrthoDB" id="582199at2"/>
<evidence type="ECO:0000256" key="2">
    <source>
        <dbReference type="ARBA" id="ARBA00023125"/>
    </source>
</evidence>
<evidence type="ECO:0000259" key="4">
    <source>
        <dbReference type="PROSITE" id="PS50995"/>
    </source>
</evidence>
<dbReference type="SUPFAM" id="SSF46785">
    <property type="entry name" value="Winged helix' DNA-binding domain"/>
    <property type="match status" value="1"/>
</dbReference>
<organism evidence="5 6">
    <name type="scientific">Azospirillum oryzae</name>
    <dbReference type="NCBI Taxonomy" id="286727"/>
    <lineage>
        <taxon>Bacteria</taxon>
        <taxon>Pseudomonadati</taxon>
        <taxon>Pseudomonadota</taxon>
        <taxon>Alphaproteobacteria</taxon>
        <taxon>Rhodospirillales</taxon>
        <taxon>Azospirillaceae</taxon>
        <taxon>Azospirillum</taxon>
    </lineage>
</organism>
<dbReference type="RefSeq" id="WP_149199885.1">
    <property type="nucleotide sequence ID" value="NZ_BSOV01000013.1"/>
</dbReference>
<dbReference type="KEGG" id="aoz:HUE56_08340"/>
<proteinExistence type="predicted"/>
<dbReference type="InterPro" id="IPR036388">
    <property type="entry name" value="WH-like_DNA-bd_sf"/>
</dbReference>
<dbReference type="Proteomes" id="UP000509702">
    <property type="component" value="Plasmid unnamed4"/>
</dbReference>
<keyword evidence="5" id="KW-0614">Plasmid</keyword>
<protein>
    <submittedName>
        <fullName evidence="5">MarR family transcriptional regulator</fullName>
    </submittedName>
</protein>
<evidence type="ECO:0000256" key="3">
    <source>
        <dbReference type="ARBA" id="ARBA00023163"/>
    </source>
</evidence>
<sequence length="150" mass="16735">MDKQDSMSDLDATILSEDLRRTIGIFVRAVRSDANTPKTAQSETLGHLERGGAMNIATLAQLRKVKHQTMRLILAQLEEAGLVQRGANPADRRSQLFALSNAGREELARERSARASRIEKMIRTELSHEERDLLRASIRLLARMSAALDS</sequence>
<keyword evidence="2" id="KW-0238">DNA-binding</keyword>
<dbReference type="GO" id="GO:0003700">
    <property type="term" value="F:DNA-binding transcription factor activity"/>
    <property type="evidence" value="ECO:0007669"/>
    <property type="project" value="InterPro"/>
</dbReference>
<dbReference type="EMBL" id="CP054618">
    <property type="protein sequence ID" value="QKS50535.1"/>
    <property type="molecule type" value="Genomic_DNA"/>
</dbReference>
<dbReference type="PANTHER" id="PTHR39515">
    <property type="entry name" value="CONSERVED PROTEIN"/>
    <property type="match status" value="1"/>
</dbReference>
<evidence type="ECO:0000313" key="6">
    <source>
        <dbReference type="Proteomes" id="UP000509702"/>
    </source>
</evidence>
<accession>A0A6N1AFT5</accession>
<dbReference type="Gene3D" id="1.10.287.100">
    <property type="match status" value="1"/>
</dbReference>
<keyword evidence="1" id="KW-0805">Transcription regulation</keyword>
<dbReference type="AlphaFoldDB" id="A0A6N1AFT5"/>
<keyword evidence="3" id="KW-0804">Transcription</keyword>
<dbReference type="Gene3D" id="1.10.10.10">
    <property type="entry name" value="Winged helix-like DNA-binding domain superfamily/Winged helix DNA-binding domain"/>
    <property type="match status" value="1"/>
</dbReference>
<dbReference type="SMART" id="SM00347">
    <property type="entry name" value="HTH_MARR"/>
    <property type="match status" value="1"/>
</dbReference>